<sequence>MADSGHSCIGCSSHPHSLCRHLLYPPKKEQVQSTKPTTTDRRRRPSRREDRRSRIHPQSAHNHTCRRGGRSDRLCYEDEWLRIHTETEYGRGKRERRVCGDGESGEM</sequence>
<organism evidence="2 3">
    <name type="scientific">Blattamonas nauphoetae</name>
    <dbReference type="NCBI Taxonomy" id="2049346"/>
    <lineage>
        <taxon>Eukaryota</taxon>
        <taxon>Metamonada</taxon>
        <taxon>Preaxostyla</taxon>
        <taxon>Oxymonadida</taxon>
        <taxon>Blattamonas</taxon>
    </lineage>
</organism>
<comment type="caution">
    <text evidence="2">The sequence shown here is derived from an EMBL/GenBank/DDBJ whole genome shotgun (WGS) entry which is preliminary data.</text>
</comment>
<name>A0ABQ9XB48_9EUKA</name>
<evidence type="ECO:0000313" key="2">
    <source>
        <dbReference type="EMBL" id="KAK2948497.1"/>
    </source>
</evidence>
<accession>A0ABQ9XB48</accession>
<proteinExistence type="predicted"/>
<protein>
    <submittedName>
        <fullName evidence="2">Uncharacterized protein</fullName>
    </submittedName>
</protein>
<dbReference type="Proteomes" id="UP001281761">
    <property type="component" value="Unassembled WGS sequence"/>
</dbReference>
<reference evidence="2 3" key="1">
    <citation type="journal article" date="2022" name="bioRxiv">
        <title>Genomics of Preaxostyla Flagellates Illuminates Evolutionary Transitions and the Path Towards Mitochondrial Loss.</title>
        <authorList>
            <person name="Novak L.V.F."/>
            <person name="Treitli S.C."/>
            <person name="Pyrih J."/>
            <person name="Halakuc P."/>
            <person name="Pipaliya S.V."/>
            <person name="Vacek V."/>
            <person name="Brzon O."/>
            <person name="Soukal P."/>
            <person name="Eme L."/>
            <person name="Dacks J.B."/>
            <person name="Karnkowska A."/>
            <person name="Elias M."/>
            <person name="Hampl V."/>
        </authorList>
    </citation>
    <scope>NUCLEOTIDE SEQUENCE [LARGE SCALE GENOMIC DNA]</scope>
    <source>
        <strain evidence="2">NAU3</strain>
        <tissue evidence="2">Gut</tissue>
    </source>
</reference>
<evidence type="ECO:0000313" key="3">
    <source>
        <dbReference type="Proteomes" id="UP001281761"/>
    </source>
</evidence>
<feature type="region of interest" description="Disordered" evidence="1">
    <location>
        <begin position="22"/>
        <end position="70"/>
    </location>
</feature>
<evidence type="ECO:0000256" key="1">
    <source>
        <dbReference type="SAM" id="MobiDB-lite"/>
    </source>
</evidence>
<gene>
    <name evidence="2" type="ORF">BLNAU_16566</name>
</gene>
<dbReference type="EMBL" id="JARBJD010000175">
    <property type="protein sequence ID" value="KAK2948497.1"/>
    <property type="molecule type" value="Genomic_DNA"/>
</dbReference>
<keyword evidence="3" id="KW-1185">Reference proteome</keyword>